<sequence length="81" mass="8477">MARRQRAEAARTAADFHERAALLTVGTAGAVPTVATGLADSTTPSREQRRVALVHAGANTSYARQALRAAQREAAPEPALP</sequence>
<keyword evidence="2" id="KW-1185">Reference proteome</keyword>
<comment type="caution">
    <text evidence="1">The sequence shown here is derived from an EMBL/GenBank/DDBJ whole genome shotgun (WGS) entry which is preliminary data.</text>
</comment>
<accession>A0A919PY22</accession>
<dbReference type="EMBL" id="BONQ01000182">
    <property type="protein sequence ID" value="GIG52501.1"/>
    <property type="molecule type" value="Genomic_DNA"/>
</dbReference>
<dbReference type="RefSeq" id="WP_203854091.1">
    <property type="nucleotide sequence ID" value="NZ_BAAAVW010000039.1"/>
</dbReference>
<organism evidence="1 2">
    <name type="scientific">Dactylosporangium siamense</name>
    <dbReference type="NCBI Taxonomy" id="685454"/>
    <lineage>
        <taxon>Bacteria</taxon>
        <taxon>Bacillati</taxon>
        <taxon>Actinomycetota</taxon>
        <taxon>Actinomycetes</taxon>
        <taxon>Micromonosporales</taxon>
        <taxon>Micromonosporaceae</taxon>
        <taxon>Dactylosporangium</taxon>
    </lineage>
</organism>
<proteinExistence type="predicted"/>
<dbReference type="AlphaFoldDB" id="A0A919PY22"/>
<evidence type="ECO:0000313" key="2">
    <source>
        <dbReference type="Proteomes" id="UP000660611"/>
    </source>
</evidence>
<gene>
    <name evidence="1" type="ORF">Dsi01nite_105420</name>
</gene>
<reference evidence="1" key="1">
    <citation type="submission" date="2021-01" db="EMBL/GenBank/DDBJ databases">
        <title>Whole genome shotgun sequence of Dactylosporangium siamense NBRC 106093.</title>
        <authorList>
            <person name="Komaki H."/>
            <person name="Tamura T."/>
        </authorList>
    </citation>
    <scope>NUCLEOTIDE SEQUENCE</scope>
    <source>
        <strain evidence="1">NBRC 106093</strain>
    </source>
</reference>
<protein>
    <submittedName>
        <fullName evidence="1">Uncharacterized protein</fullName>
    </submittedName>
</protein>
<dbReference type="Proteomes" id="UP000660611">
    <property type="component" value="Unassembled WGS sequence"/>
</dbReference>
<name>A0A919PY22_9ACTN</name>
<evidence type="ECO:0000313" key="1">
    <source>
        <dbReference type="EMBL" id="GIG52501.1"/>
    </source>
</evidence>